<feature type="region of interest" description="Disordered" evidence="1">
    <location>
        <begin position="18"/>
        <end position="108"/>
    </location>
</feature>
<feature type="compositionally biased region" description="Basic and acidic residues" evidence="1">
    <location>
        <begin position="63"/>
        <end position="84"/>
    </location>
</feature>
<dbReference type="EMBL" id="SSTE01018943">
    <property type="protein sequence ID" value="KAA0037394.1"/>
    <property type="molecule type" value="Genomic_DNA"/>
</dbReference>
<name>A0A5A7T1Q0_CUCMM</name>
<comment type="caution">
    <text evidence="2">The sequence shown here is derived from an EMBL/GenBank/DDBJ whole genome shotgun (WGS) entry which is preliminary data.</text>
</comment>
<evidence type="ECO:0000313" key="2">
    <source>
        <dbReference type="EMBL" id="KAA0037394.1"/>
    </source>
</evidence>
<organism evidence="2 4">
    <name type="scientific">Cucumis melo var. makuwa</name>
    <name type="common">Oriental melon</name>
    <dbReference type="NCBI Taxonomy" id="1194695"/>
    <lineage>
        <taxon>Eukaryota</taxon>
        <taxon>Viridiplantae</taxon>
        <taxon>Streptophyta</taxon>
        <taxon>Embryophyta</taxon>
        <taxon>Tracheophyta</taxon>
        <taxon>Spermatophyta</taxon>
        <taxon>Magnoliopsida</taxon>
        <taxon>eudicotyledons</taxon>
        <taxon>Gunneridae</taxon>
        <taxon>Pentapetalae</taxon>
        <taxon>rosids</taxon>
        <taxon>fabids</taxon>
        <taxon>Cucurbitales</taxon>
        <taxon>Cucurbitaceae</taxon>
        <taxon>Benincaseae</taxon>
        <taxon>Cucumis</taxon>
    </lineage>
</organism>
<feature type="compositionally biased region" description="Basic and acidic residues" evidence="1">
    <location>
        <begin position="18"/>
        <end position="37"/>
    </location>
</feature>
<feature type="compositionally biased region" description="Acidic residues" evidence="1">
    <location>
        <begin position="38"/>
        <end position="51"/>
    </location>
</feature>
<gene>
    <name evidence="3" type="ORF">E5676_scaffold85G00280</name>
    <name evidence="2" type="ORF">E6C27_scaffold278G001010</name>
</gene>
<protein>
    <submittedName>
        <fullName evidence="2">Protein Ycf2-like</fullName>
    </submittedName>
</protein>
<dbReference type="AlphaFoldDB" id="A0A5A7T1Q0"/>
<evidence type="ECO:0000313" key="3">
    <source>
        <dbReference type="EMBL" id="TYJ97517.1"/>
    </source>
</evidence>
<dbReference type="Proteomes" id="UP000321393">
    <property type="component" value="Unassembled WGS sequence"/>
</dbReference>
<evidence type="ECO:0000256" key="1">
    <source>
        <dbReference type="SAM" id="MobiDB-lite"/>
    </source>
</evidence>
<evidence type="ECO:0000313" key="5">
    <source>
        <dbReference type="Proteomes" id="UP000321947"/>
    </source>
</evidence>
<dbReference type="EMBL" id="SSTD01018828">
    <property type="protein sequence ID" value="TYJ97517.1"/>
    <property type="molecule type" value="Genomic_DNA"/>
</dbReference>
<sequence>MPSTSGIDGLTRMVEKIKKSQKSMETRARAFEEHLDKVEEDQEEDDVEDLNLDSSNPTMLGKRNYDEDKDEKRLMDESRTETSKGQDGGQPKMAKSGTPPTVEDRDYSRYKAMEEIEEEINRMIRSIDENVIYDEIKKKEDRRKTI</sequence>
<reference evidence="4 5" key="1">
    <citation type="submission" date="2019-08" db="EMBL/GenBank/DDBJ databases">
        <title>Draft genome sequences of two oriental melons (Cucumis melo L. var makuwa).</title>
        <authorList>
            <person name="Kwon S.-Y."/>
        </authorList>
    </citation>
    <scope>NUCLEOTIDE SEQUENCE [LARGE SCALE GENOMIC DNA]</scope>
    <source>
        <strain evidence="5">cv. Chang Bougi</strain>
        <strain evidence="4">cv. SW 3</strain>
        <tissue evidence="2">Leaf</tissue>
    </source>
</reference>
<evidence type="ECO:0000313" key="4">
    <source>
        <dbReference type="Proteomes" id="UP000321393"/>
    </source>
</evidence>
<dbReference type="Proteomes" id="UP000321947">
    <property type="component" value="Unassembled WGS sequence"/>
</dbReference>
<accession>A0A5A7T1Q0</accession>
<proteinExistence type="predicted"/>